<feature type="region of interest" description="Disordered" evidence="8">
    <location>
        <begin position="801"/>
        <end position="827"/>
    </location>
</feature>
<dbReference type="KEGG" id="atr:18435012"/>
<feature type="domain" description="Bromo" evidence="9">
    <location>
        <begin position="260"/>
        <end position="332"/>
    </location>
</feature>
<feature type="compositionally biased region" description="Basic and acidic residues" evidence="8">
    <location>
        <begin position="172"/>
        <end position="181"/>
    </location>
</feature>
<feature type="region of interest" description="Disordered" evidence="8">
    <location>
        <begin position="759"/>
        <end position="788"/>
    </location>
</feature>
<dbReference type="Gene3D" id="1.20.920.10">
    <property type="entry name" value="Bromodomain-like"/>
    <property type="match status" value="1"/>
</dbReference>
<dbReference type="Gene3D" id="1.20.1270.220">
    <property type="match status" value="1"/>
</dbReference>
<evidence type="ECO:0000256" key="3">
    <source>
        <dbReference type="ARBA" id="ARBA00023054"/>
    </source>
</evidence>
<name>W1PA93_AMBTC</name>
<dbReference type="InterPro" id="IPR027353">
    <property type="entry name" value="NET_dom"/>
</dbReference>
<keyword evidence="12" id="KW-1185">Reference proteome</keyword>
<dbReference type="PROSITE" id="PS50014">
    <property type="entry name" value="BROMODOMAIN_2"/>
    <property type="match status" value="1"/>
</dbReference>
<evidence type="ECO:0000256" key="5">
    <source>
        <dbReference type="ARBA" id="ARBA00023163"/>
    </source>
</evidence>
<dbReference type="GO" id="GO:0005634">
    <property type="term" value="C:nucleus"/>
    <property type="evidence" value="ECO:0007669"/>
    <property type="project" value="UniProtKB-SubCell"/>
</dbReference>
<dbReference type="SUPFAM" id="SSF47370">
    <property type="entry name" value="Bromodomain"/>
    <property type="match status" value="1"/>
</dbReference>
<evidence type="ECO:0000256" key="6">
    <source>
        <dbReference type="ARBA" id="ARBA00023242"/>
    </source>
</evidence>
<dbReference type="OrthoDB" id="21449at2759"/>
<accession>W1PA93</accession>
<sequence>MASTYLVAYSSSSSKHKDSKDFSGDSLFMMGKSQKFSRKYSTNFIPDYRNAVETTGDSDGAGIRGTHNAGNSDSGGFGSSGRIDCAMTASEDSCAPKRKSISLNMERCEGFNVPLQVLAVSKMSRSERKDAVQRLKMELEQVRVYQKKMISRVLNGVTVVSSSSDIRTCSDGQRKRVRENAKISSTTSMDGREKTAQKVKPEVSSSTKERNLGVLGSRPMRRGVSAKFGPLNEVAKSHDTEAKSGATVMKQCESLLKRLMTHQFGWVFNNPVDVVKLNIPDYFDVIKHPMDLGTIKGKLTSGSYSSSIGFAADVRLTFANAMTYNPRGNDVHYMADALSKFFETRWKVIEKKILAEDNTGACVNPQRAASSVPANLGFRVHGAEKPPPLKRRKPLLVDQKVKTTENDAMAVRIMTDTEKQNLSRDLESLPMDMPEHIIDFLRTHSNNMNQNGEDEIEVDIDSLSDETLFTLRKLLDDYLCEKHDQQQKAEAREVEILNESGLSNSSMPLCKGNDPVDEDVDIGGNDPPVSSYPPVEIEKDAAPRGSKCSSSSTSSSDSGSSSSDSDSGSSSGSESDGAKISSPGRAAKGAQHGQTEKDDAETNDGNRSVSELDELEQITNRKPASVESDGRREGENAPSERQVSPEKLLRAALLRSRFADTILKAREKTRDQEKGDPEKLRREREELERQQREERARLQAEAKAAQEARKHAEAEAEAEAKRKRQLEREAARLALQKMEKTVEIDESCQFLKDLEMLRSAPPEHIPSSVDETSPDHSQDGLGSFKLRGMNPLERLGLYMKVDDDEEEEAPPPIPMPAPTDVEEGEID</sequence>
<feature type="region of interest" description="Disordered" evidence="8">
    <location>
        <begin position="170"/>
        <end position="211"/>
    </location>
</feature>
<keyword evidence="6" id="KW-0539">Nucleus</keyword>
<dbReference type="EMBL" id="KI393866">
    <property type="protein sequence ID" value="ERN06807.1"/>
    <property type="molecule type" value="Genomic_DNA"/>
</dbReference>
<evidence type="ECO:0000256" key="7">
    <source>
        <dbReference type="PROSITE-ProRule" id="PRU00035"/>
    </source>
</evidence>
<feature type="region of interest" description="Disordered" evidence="8">
    <location>
        <begin position="499"/>
        <end position="648"/>
    </location>
</feature>
<evidence type="ECO:0000256" key="2">
    <source>
        <dbReference type="ARBA" id="ARBA00023015"/>
    </source>
</evidence>
<evidence type="ECO:0000313" key="12">
    <source>
        <dbReference type="Proteomes" id="UP000017836"/>
    </source>
</evidence>
<evidence type="ECO:0000313" key="11">
    <source>
        <dbReference type="EMBL" id="ERN06807.1"/>
    </source>
</evidence>
<dbReference type="HOGENOM" id="CLU_007920_1_0_1"/>
<dbReference type="Proteomes" id="UP000017836">
    <property type="component" value="Unassembled WGS sequence"/>
</dbReference>
<dbReference type="PRINTS" id="PR00503">
    <property type="entry name" value="BROMODOMAIN"/>
</dbReference>
<dbReference type="PANTHER" id="PTHR46136:SF1">
    <property type="entry name" value="TRANSCRIPTION FACTOR GTE11-RELATED"/>
    <property type="match status" value="1"/>
</dbReference>
<dbReference type="SMART" id="SM00297">
    <property type="entry name" value="BROMO"/>
    <property type="match status" value="1"/>
</dbReference>
<dbReference type="InterPro" id="IPR052442">
    <property type="entry name" value="Env_Response_Regulator"/>
</dbReference>
<dbReference type="InterPro" id="IPR037377">
    <property type="entry name" value="GTE_bromo"/>
</dbReference>
<keyword evidence="3" id="KW-0175">Coiled coil</keyword>
<dbReference type="eggNOG" id="KOG1474">
    <property type="taxonomic scope" value="Eukaryota"/>
</dbReference>
<organism evidence="11 12">
    <name type="scientific">Amborella trichopoda</name>
    <dbReference type="NCBI Taxonomy" id="13333"/>
    <lineage>
        <taxon>Eukaryota</taxon>
        <taxon>Viridiplantae</taxon>
        <taxon>Streptophyta</taxon>
        <taxon>Embryophyta</taxon>
        <taxon>Tracheophyta</taxon>
        <taxon>Spermatophyta</taxon>
        <taxon>Magnoliopsida</taxon>
        <taxon>Amborellales</taxon>
        <taxon>Amborellaceae</taxon>
        <taxon>Amborella</taxon>
    </lineage>
</organism>
<dbReference type="CDD" id="cd05506">
    <property type="entry name" value="Bromo_plant1"/>
    <property type="match status" value="1"/>
</dbReference>
<dbReference type="Gramene" id="ERN06807">
    <property type="protein sequence ID" value="ERN06807"/>
    <property type="gene ID" value="AMTR_s00005p00204230"/>
</dbReference>
<proteinExistence type="predicted"/>
<keyword evidence="5" id="KW-0804">Transcription</keyword>
<gene>
    <name evidence="11" type="ORF">AMTR_s00005p00204230</name>
</gene>
<feature type="region of interest" description="Disordered" evidence="8">
    <location>
        <begin position="662"/>
        <end position="724"/>
    </location>
</feature>
<dbReference type="InterPro" id="IPR038336">
    <property type="entry name" value="NET_sf"/>
</dbReference>
<keyword evidence="4 7" id="KW-0103">Bromodomain</keyword>
<evidence type="ECO:0000259" key="10">
    <source>
        <dbReference type="PROSITE" id="PS51525"/>
    </source>
</evidence>
<dbReference type="STRING" id="13333.W1PA93"/>
<keyword evidence="2" id="KW-0805">Transcription regulation</keyword>
<dbReference type="InterPro" id="IPR001487">
    <property type="entry name" value="Bromodomain"/>
</dbReference>
<reference evidence="12" key="1">
    <citation type="journal article" date="2013" name="Science">
        <title>The Amborella genome and the evolution of flowering plants.</title>
        <authorList>
            <consortium name="Amborella Genome Project"/>
        </authorList>
    </citation>
    <scope>NUCLEOTIDE SEQUENCE [LARGE SCALE GENOMIC DNA]</scope>
</reference>
<dbReference type="Pfam" id="PF17035">
    <property type="entry name" value="BET"/>
    <property type="match status" value="1"/>
</dbReference>
<dbReference type="InterPro" id="IPR036427">
    <property type="entry name" value="Bromodomain-like_sf"/>
</dbReference>
<evidence type="ECO:0008006" key="13">
    <source>
        <dbReference type="Google" id="ProtNLM"/>
    </source>
</evidence>
<dbReference type="AlphaFoldDB" id="W1PA93"/>
<evidence type="ECO:0000256" key="4">
    <source>
        <dbReference type="ARBA" id="ARBA00023117"/>
    </source>
</evidence>
<comment type="subcellular location">
    <subcellularLocation>
        <location evidence="1">Nucleus</location>
    </subcellularLocation>
</comment>
<dbReference type="OMA" id="CAMTASE"/>
<dbReference type="PROSITE" id="PS51525">
    <property type="entry name" value="NET"/>
    <property type="match status" value="1"/>
</dbReference>
<feature type="compositionally biased region" description="Basic and acidic residues" evidence="8">
    <location>
        <begin position="190"/>
        <end position="211"/>
    </location>
</feature>
<dbReference type="PANTHER" id="PTHR46136">
    <property type="entry name" value="TRANSCRIPTION FACTOR GTE8"/>
    <property type="match status" value="1"/>
</dbReference>
<evidence type="ECO:0000259" key="9">
    <source>
        <dbReference type="PROSITE" id="PS50014"/>
    </source>
</evidence>
<evidence type="ECO:0000256" key="8">
    <source>
        <dbReference type="SAM" id="MobiDB-lite"/>
    </source>
</evidence>
<feature type="compositionally biased region" description="Low complexity" evidence="8">
    <location>
        <begin position="549"/>
        <end position="575"/>
    </location>
</feature>
<dbReference type="Pfam" id="PF00439">
    <property type="entry name" value="Bromodomain"/>
    <property type="match status" value="1"/>
</dbReference>
<feature type="domain" description="NET" evidence="10">
    <location>
        <begin position="404"/>
        <end position="486"/>
    </location>
</feature>
<protein>
    <recommendedName>
        <fullName evidence="13">Bromo domain-containing protein</fullName>
    </recommendedName>
</protein>
<evidence type="ECO:0000256" key="1">
    <source>
        <dbReference type="ARBA" id="ARBA00004123"/>
    </source>
</evidence>
<feature type="compositionally biased region" description="Basic and acidic residues" evidence="8">
    <location>
        <begin position="663"/>
        <end position="724"/>
    </location>
</feature>